<accession>A0A2N9ETS6</accession>
<sequence length="136" mass="15774">MCIAHDEDTCHYMSAPPHKSNAEAPFSRFLEAPLSSQPMAPKKKKMLQKFTKAELAEVVGKICNYEKLLLSCTDHRKTEFVFRRLKNEFRFAGQCKAQVEAKNSIYFFVRFFRQPQQALLCGFESMIEGCKEMSYD</sequence>
<reference evidence="1" key="1">
    <citation type="submission" date="2018-02" db="EMBL/GenBank/DDBJ databases">
        <authorList>
            <person name="Cohen D.B."/>
            <person name="Kent A.D."/>
        </authorList>
    </citation>
    <scope>NUCLEOTIDE SEQUENCE</scope>
</reference>
<evidence type="ECO:0000313" key="1">
    <source>
        <dbReference type="EMBL" id="SPC78203.1"/>
    </source>
</evidence>
<dbReference type="AlphaFoldDB" id="A0A2N9ETS6"/>
<protein>
    <submittedName>
        <fullName evidence="1">Uncharacterized protein</fullName>
    </submittedName>
</protein>
<name>A0A2N9ETS6_FAGSY</name>
<gene>
    <name evidence="1" type="ORF">FSB_LOCUS6085</name>
</gene>
<dbReference type="EMBL" id="OIVN01000318">
    <property type="protein sequence ID" value="SPC78203.1"/>
    <property type="molecule type" value="Genomic_DNA"/>
</dbReference>
<organism evidence="1">
    <name type="scientific">Fagus sylvatica</name>
    <name type="common">Beechnut</name>
    <dbReference type="NCBI Taxonomy" id="28930"/>
    <lineage>
        <taxon>Eukaryota</taxon>
        <taxon>Viridiplantae</taxon>
        <taxon>Streptophyta</taxon>
        <taxon>Embryophyta</taxon>
        <taxon>Tracheophyta</taxon>
        <taxon>Spermatophyta</taxon>
        <taxon>Magnoliopsida</taxon>
        <taxon>eudicotyledons</taxon>
        <taxon>Gunneridae</taxon>
        <taxon>Pentapetalae</taxon>
        <taxon>rosids</taxon>
        <taxon>fabids</taxon>
        <taxon>Fagales</taxon>
        <taxon>Fagaceae</taxon>
        <taxon>Fagus</taxon>
    </lineage>
</organism>
<proteinExistence type="predicted"/>